<feature type="domain" description="Nucleotidyl transferase" evidence="6">
    <location>
        <begin position="125"/>
        <end position="411"/>
    </location>
</feature>
<evidence type="ECO:0000256" key="4">
    <source>
        <dbReference type="ARBA" id="ARBA00023134"/>
    </source>
</evidence>
<dbReference type="Gene3D" id="3.90.550.10">
    <property type="entry name" value="Spore Coat Polysaccharide Biosynthesis Protein SpsA, Chain A"/>
    <property type="match status" value="1"/>
</dbReference>
<evidence type="ECO:0000256" key="3">
    <source>
        <dbReference type="ARBA" id="ARBA00022741"/>
    </source>
</evidence>
<dbReference type="GO" id="GO:0009298">
    <property type="term" value="P:GDP-mannose biosynthetic process"/>
    <property type="evidence" value="ECO:0007669"/>
    <property type="project" value="TreeGrafter"/>
</dbReference>
<keyword evidence="5" id="KW-0175">Coiled coil</keyword>
<evidence type="ECO:0000256" key="5">
    <source>
        <dbReference type="SAM" id="Coils"/>
    </source>
</evidence>
<dbReference type="OrthoDB" id="5594057at2759"/>
<dbReference type="InterPro" id="IPR049577">
    <property type="entry name" value="GMPP_N"/>
</dbReference>
<dbReference type="FunFam" id="3.90.550.10:FF:000046">
    <property type="entry name" value="Mannose-1-phosphate guanylyltransferase (GDP)"/>
    <property type="match status" value="1"/>
</dbReference>
<name>A0A165CPJ6_EXIGL</name>
<evidence type="ECO:0000259" key="6">
    <source>
        <dbReference type="Pfam" id="PF00483"/>
    </source>
</evidence>
<keyword evidence="2" id="KW-0548">Nucleotidyltransferase</keyword>
<dbReference type="InterPro" id="IPR029044">
    <property type="entry name" value="Nucleotide-diphossugar_trans"/>
</dbReference>
<feature type="domain" description="MannoseP isomerase/GMP-like beta-helix" evidence="7">
    <location>
        <begin position="433"/>
        <end position="477"/>
    </location>
</feature>
<evidence type="ECO:0000256" key="2">
    <source>
        <dbReference type="ARBA" id="ARBA00022695"/>
    </source>
</evidence>
<dbReference type="Pfam" id="PF22640">
    <property type="entry name" value="ManC_GMP_beta-helix"/>
    <property type="match status" value="1"/>
</dbReference>
<protein>
    <recommendedName>
        <fullName evidence="10">Mannose-1-phosphate guanylyltransferase</fullName>
    </recommendedName>
</protein>
<dbReference type="AlphaFoldDB" id="A0A165CPJ6"/>
<dbReference type="InterPro" id="IPR054566">
    <property type="entry name" value="ManC/GMP-like_b-helix"/>
</dbReference>
<dbReference type="PANTHER" id="PTHR46390">
    <property type="entry name" value="MANNOSE-1-PHOSPHATE GUANYLYLTRANSFERASE"/>
    <property type="match status" value="1"/>
</dbReference>
<evidence type="ECO:0000313" key="8">
    <source>
        <dbReference type="EMBL" id="KZV82856.1"/>
    </source>
</evidence>
<dbReference type="InterPro" id="IPR005835">
    <property type="entry name" value="NTP_transferase_dom"/>
</dbReference>
<keyword evidence="9" id="KW-1185">Reference proteome</keyword>
<accession>A0A165CPJ6</accession>
<dbReference type="SUPFAM" id="SSF53448">
    <property type="entry name" value="Nucleotide-diphospho-sugar transferases"/>
    <property type="match status" value="1"/>
</dbReference>
<dbReference type="InterPro" id="IPR051161">
    <property type="entry name" value="Mannose-6P_isomerase_type2"/>
</dbReference>
<dbReference type="Pfam" id="PF00483">
    <property type="entry name" value="NTP_transferase"/>
    <property type="match status" value="1"/>
</dbReference>
<dbReference type="STRING" id="1314781.A0A165CPJ6"/>
<evidence type="ECO:0000256" key="1">
    <source>
        <dbReference type="ARBA" id="ARBA00022679"/>
    </source>
</evidence>
<dbReference type="EMBL" id="KV426301">
    <property type="protein sequence ID" value="KZV82856.1"/>
    <property type="molecule type" value="Genomic_DNA"/>
</dbReference>
<gene>
    <name evidence="8" type="ORF">EXIGLDRAFT_729246</name>
</gene>
<dbReference type="GO" id="GO:0004475">
    <property type="term" value="F:mannose-1-phosphate guanylyltransferase (GTP) activity"/>
    <property type="evidence" value="ECO:0007669"/>
    <property type="project" value="InterPro"/>
</dbReference>
<dbReference type="GO" id="GO:0005525">
    <property type="term" value="F:GTP binding"/>
    <property type="evidence" value="ECO:0007669"/>
    <property type="project" value="UniProtKB-KW"/>
</dbReference>
<organism evidence="8 9">
    <name type="scientific">Exidia glandulosa HHB12029</name>
    <dbReference type="NCBI Taxonomy" id="1314781"/>
    <lineage>
        <taxon>Eukaryota</taxon>
        <taxon>Fungi</taxon>
        <taxon>Dikarya</taxon>
        <taxon>Basidiomycota</taxon>
        <taxon>Agaricomycotina</taxon>
        <taxon>Agaricomycetes</taxon>
        <taxon>Auriculariales</taxon>
        <taxon>Exidiaceae</taxon>
        <taxon>Exidia</taxon>
    </lineage>
</organism>
<dbReference type="PANTHER" id="PTHR46390:SF1">
    <property type="entry name" value="MANNOSE-1-PHOSPHATE GUANYLYLTRANSFERASE"/>
    <property type="match status" value="1"/>
</dbReference>
<dbReference type="SUPFAM" id="SSF159283">
    <property type="entry name" value="Guanosine diphospho-D-mannose pyrophosphorylase/mannose-6-phosphate isomerase linker domain"/>
    <property type="match status" value="1"/>
</dbReference>
<keyword evidence="3" id="KW-0547">Nucleotide-binding</keyword>
<dbReference type="InParanoid" id="A0A165CPJ6"/>
<dbReference type="Proteomes" id="UP000077266">
    <property type="component" value="Unassembled WGS sequence"/>
</dbReference>
<proteinExistence type="predicted"/>
<dbReference type="CDD" id="cd02509">
    <property type="entry name" value="GDP-M1P_Guanylyltransferase"/>
    <property type="match status" value="1"/>
</dbReference>
<evidence type="ECO:0000259" key="7">
    <source>
        <dbReference type="Pfam" id="PF22640"/>
    </source>
</evidence>
<keyword evidence="1" id="KW-0808">Transferase</keyword>
<evidence type="ECO:0000313" key="9">
    <source>
        <dbReference type="Proteomes" id="UP000077266"/>
    </source>
</evidence>
<reference evidence="8 9" key="1">
    <citation type="journal article" date="2016" name="Mol. Biol. Evol.">
        <title>Comparative Genomics of Early-Diverging Mushroom-Forming Fungi Provides Insights into the Origins of Lignocellulose Decay Capabilities.</title>
        <authorList>
            <person name="Nagy L.G."/>
            <person name="Riley R."/>
            <person name="Tritt A."/>
            <person name="Adam C."/>
            <person name="Daum C."/>
            <person name="Floudas D."/>
            <person name="Sun H."/>
            <person name="Yadav J.S."/>
            <person name="Pangilinan J."/>
            <person name="Larsson K.H."/>
            <person name="Matsuura K."/>
            <person name="Barry K."/>
            <person name="Labutti K."/>
            <person name="Kuo R."/>
            <person name="Ohm R.A."/>
            <person name="Bhattacharya S.S."/>
            <person name="Shirouzu T."/>
            <person name="Yoshinaga Y."/>
            <person name="Martin F.M."/>
            <person name="Grigoriev I.V."/>
            <person name="Hibbett D.S."/>
        </authorList>
    </citation>
    <scope>NUCLEOTIDE SEQUENCE [LARGE SCALE GENOMIC DNA]</scope>
    <source>
        <strain evidence="8 9">HHB12029</strain>
    </source>
</reference>
<evidence type="ECO:0008006" key="10">
    <source>
        <dbReference type="Google" id="ProtNLM"/>
    </source>
</evidence>
<feature type="coiled-coil region" evidence="5">
    <location>
        <begin position="37"/>
        <end position="71"/>
    </location>
</feature>
<sequence length="487" mass="51953">MSYGLGVDQSAHAHGATNGSAPALSVEAMFKQIMDVVSKSSAEVSELRQECTDLRQSNANLERQLRDAFHRTNSFSYSQTAPSSPNLRATIRSPFLGPAGGPTSIYVPPAVDSDNHGRECPDFWAVVPAGGAGTRLWPLSREAAPKFLLDLTLQGRSLIQATWDRLLPLTTPSRLMVVTGRIHTGAVRDQLPDLSTANIFSEPSPKESMAAIGLAAAVLARRDPEAVLGSFAADHIINGNDAFMSAVTEAVAAARKDFLVTIGIAPSHPATGFGYIRLGESLGLDNAPNARRVSQFKEKPDARTAAAYLATGQYRWNGGMFVVKATFLMTLLREYMPELHDGLQTIADSWDSDEATRDKVLDAIWPTLPKIAIDHAVAEPAALAGKVAVVPATFGWDDVGDFSSLADLIPAEASQPRILGEGSLVVTDQMAGGIVVPASGRLIACLGVDDLVIVDTADALLVTTRARSQEVKRLVAKCRESGFKMLL</sequence>
<keyword evidence="4" id="KW-0342">GTP-binding</keyword>